<evidence type="ECO:0000313" key="2">
    <source>
        <dbReference type="Proteomes" id="UP001219518"/>
    </source>
</evidence>
<name>A0AAE1HZJ2_9NEOP</name>
<evidence type="ECO:0000313" key="1">
    <source>
        <dbReference type="EMBL" id="KAK3930235.1"/>
    </source>
</evidence>
<dbReference type="EMBL" id="JAHWGI010001411">
    <property type="protein sequence ID" value="KAK3930235.1"/>
    <property type="molecule type" value="Genomic_DNA"/>
</dbReference>
<reference evidence="1" key="1">
    <citation type="submission" date="2021-07" db="EMBL/GenBank/DDBJ databases">
        <authorList>
            <person name="Catto M.A."/>
            <person name="Jacobson A."/>
            <person name="Kennedy G."/>
            <person name="Labadie P."/>
            <person name="Hunt B.G."/>
            <person name="Srinivasan R."/>
        </authorList>
    </citation>
    <scope>NUCLEOTIDE SEQUENCE</scope>
    <source>
        <strain evidence="1">PL_HMW_Pooled</strain>
        <tissue evidence="1">Head</tissue>
    </source>
</reference>
<comment type="caution">
    <text evidence="1">The sequence shown here is derived from an EMBL/GenBank/DDBJ whole genome shotgun (WGS) entry which is preliminary data.</text>
</comment>
<organism evidence="1 2">
    <name type="scientific">Frankliniella fusca</name>
    <dbReference type="NCBI Taxonomy" id="407009"/>
    <lineage>
        <taxon>Eukaryota</taxon>
        <taxon>Metazoa</taxon>
        <taxon>Ecdysozoa</taxon>
        <taxon>Arthropoda</taxon>
        <taxon>Hexapoda</taxon>
        <taxon>Insecta</taxon>
        <taxon>Pterygota</taxon>
        <taxon>Neoptera</taxon>
        <taxon>Paraneoptera</taxon>
        <taxon>Thysanoptera</taxon>
        <taxon>Terebrantia</taxon>
        <taxon>Thripoidea</taxon>
        <taxon>Thripidae</taxon>
        <taxon>Frankliniella</taxon>
    </lineage>
</organism>
<keyword evidence="2" id="KW-1185">Reference proteome</keyword>
<accession>A0AAE1HZJ2</accession>
<reference evidence="1" key="2">
    <citation type="journal article" date="2023" name="BMC Genomics">
        <title>Pest status, molecular evolution, and epigenetic factors derived from the genome assembly of Frankliniella fusca, a thysanopteran phytovirus vector.</title>
        <authorList>
            <person name="Catto M.A."/>
            <person name="Labadie P.E."/>
            <person name="Jacobson A.L."/>
            <person name="Kennedy G.G."/>
            <person name="Srinivasan R."/>
            <person name="Hunt B.G."/>
        </authorList>
    </citation>
    <scope>NUCLEOTIDE SEQUENCE</scope>
    <source>
        <strain evidence="1">PL_HMW_Pooled</strain>
    </source>
</reference>
<protein>
    <submittedName>
        <fullName evidence="1">Ketol-acid reductoisomerase (NADP(+))</fullName>
    </submittedName>
</protein>
<dbReference type="AlphaFoldDB" id="A0AAE1HZJ2"/>
<sequence>MFLRVWVNSLTLASTPSHRAWARCCDSLSDASSGRCSTVALMPGWQSGGSAARRSCAVLTRSCSHCSLTRSKKFLCVSTEWRVSMCLSPISFSAICSHSEMTRSASRKFCQQRRASCNRCERRGKNVRVLKPFKKKNTYILRGTYRLLLLRALCDGSEAVGERRHVLLELLRAPAGLRVLVGRGLHALEHVEQHLHLAVEHRLVVRQPREEGPVTVELGLHLLSGAGRRTLAQHRVGLVEPGRDLTPAGLQGLLLDQHLVVQVQLVGDLRAHPDQRLCGDNVDGERVHHGVDLLTRQVLDEALERLADDLEQLLHALDLGLQLLQLLAVRLDALGRAQLEMQVGEHRLGAAQPALQALHAVVELAAEAEQVAGVHVLLHVAEHLVPARRQLGERVAERARHPLIAGGRQEADRVREQRQLVPPHAQVLEEALALVLGQALQGVRGALQPVLQLLRERGVPPPRSLGFNTPLPSCVKILTHAALALVLLDHLLHVDERLVKLLEDAVPGHEVGVLLEQGLDVVLATVLAGPAAQLGLGEVEEGDEAALGDGSKQEGKLDNCDGEFLR</sequence>
<gene>
    <name evidence="1" type="ORF">KUF71_004969</name>
</gene>
<dbReference type="Proteomes" id="UP001219518">
    <property type="component" value="Unassembled WGS sequence"/>
</dbReference>
<proteinExistence type="predicted"/>